<dbReference type="RefSeq" id="WP_157290215.1">
    <property type="nucleotide sequence ID" value="NZ_WQRF01000002.1"/>
</dbReference>
<sequence length="496" mass="52118">MQDTFEQRLAFVGLDKDVEARLAPIADLVERHVEVAVERFTAQVATSPSAARFLYGRDRLDSNGEGLAEHWRALAGGRFDAGFAEASRRMGLRHARIGLEPRWHVGSYASLVDVLVKGVIQDGMAAALQSRRGALGLFGRSDEAGVQRVAEAIAEGLATLLAGVLLDIDLSLSGYIAKLREEGLHNAEAQRQRLRQAVKQAGQALELAADGQRHEVAEAPTDPDLAPLYAGAERLADKVMALIADLEGASATMHQVAGNVATHAAALTNARDEQEQMGVALADELAGQAPLAEQLCAILDAAARHNKAVQRKAAALAAVHAAQQADAGVLDGFAEQLDALHLSAQLLAAQREDEAVRTLSAGLGRLSGQCRALRVQSGGRQDEMTRSVAALQAALERLNGTAAEDPVSIAPAAKAARAQLAALEAMAAQARGLSAALQEDWEKSQTAREGVRDALLATGAFADLAAAFAPDATPAEQTVAFPDHDQTALAAHWHAG</sequence>
<keyword evidence="1" id="KW-0175">Coiled coil</keyword>
<dbReference type="Gene3D" id="1.10.490.10">
    <property type="entry name" value="Globins"/>
    <property type="match status" value="1"/>
</dbReference>
<evidence type="ECO:0000256" key="1">
    <source>
        <dbReference type="SAM" id="Coils"/>
    </source>
</evidence>
<evidence type="ECO:0000313" key="3">
    <source>
        <dbReference type="EMBL" id="MVS99371.1"/>
    </source>
</evidence>
<proteinExistence type="predicted"/>
<accession>A0A7X3FRE1</accession>
<reference evidence="3 4" key="1">
    <citation type="submission" date="2019-12" db="EMBL/GenBank/DDBJ databases">
        <title>Devosia maris sp. nov., isolated from the deep seawater.</title>
        <authorList>
            <person name="Liu Y."/>
        </authorList>
    </citation>
    <scope>NUCLEOTIDE SEQUENCE [LARGE SCALE GENOMIC DNA]</scope>
    <source>
        <strain evidence="3 4">L53-10-65</strain>
    </source>
</reference>
<dbReference type="AlphaFoldDB" id="A0A7X3FRE1"/>
<dbReference type="CDD" id="cd01068">
    <property type="entry name" value="globin_sensor"/>
    <property type="match status" value="1"/>
</dbReference>
<evidence type="ECO:0000259" key="2">
    <source>
        <dbReference type="Pfam" id="PF11563"/>
    </source>
</evidence>
<dbReference type="GO" id="GO:0020037">
    <property type="term" value="F:heme binding"/>
    <property type="evidence" value="ECO:0007669"/>
    <property type="project" value="InterPro"/>
</dbReference>
<dbReference type="InterPro" id="IPR044398">
    <property type="entry name" value="Globin-sensor_dom"/>
</dbReference>
<evidence type="ECO:0000313" key="4">
    <source>
        <dbReference type="Proteomes" id="UP000438106"/>
    </source>
</evidence>
<dbReference type="EMBL" id="WQRF01000002">
    <property type="protein sequence ID" value="MVS99371.1"/>
    <property type="molecule type" value="Genomic_DNA"/>
</dbReference>
<dbReference type="InterPro" id="IPR039379">
    <property type="entry name" value="Protoglobin_sensor_dom"/>
</dbReference>
<gene>
    <name evidence="3" type="ORF">GO014_10095</name>
</gene>
<dbReference type="GO" id="GO:0019825">
    <property type="term" value="F:oxygen binding"/>
    <property type="evidence" value="ECO:0007669"/>
    <property type="project" value="InterPro"/>
</dbReference>
<dbReference type="InterPro" id="IPR012292">
    <property type="entry name" value="Globin/Proto"/>
</dbReference>
<protein>
    <recommendedName>
        <fullName evidence="2">Globin-sensor domain-containing protein</fullName>
    </recommendedName>
</protein>
<dbReference type="SUPFAM" id="SSF46458">
    <property type="entry name" value="Globin-like"/>
    <property type="match status" value="1"/>
</dbReference>
<feature type="coiled-coil region" evidence="1">
    <location>
        <begin position="413"/>
        <end position="440"/>
    </location>
</feature>
<dbReference type="Proteomes" id="UP000438106">
    <property type="component" value="Unassembled WGS sequence"/>
</dbReference>
<comment type="caution">
    <text evidence="3">The sequence shown here is derived from an EMBL/GenBank/DDBJ whole genome shotgun (WGS) entry which is preliminary data.</text>
</comment>
<feature type="domain" description="Globin-sensor" evidence="2">
    <location>
        <begin position="3"/>
        <end position="179"/>
    </location>
</feature>
<organism evidence="3 4">
    <name type="scientific">Devosia marina</name>
    <dbReference type="NCBI Taxonomy" id="2683198"/>
    <lineage>
        <taxon>Bacteria</taxon>
        <taxon>Pseudomonadati</taxon>
        <taxon>Pseudomonadota</taxon>
        <taxon>Alphaproteobacteria</taxon>
        <taxon>Hyphomicrobiales</taxon>
        <taxon>Devosiaceae</taxon>
        <taxon>Devosia</taxon>
    </lineage>
</organism>
<dbReference type="InterPro" id="IPR009050">
    <property type="entry name" value="Globin-like_sf"/>
</dbReference>
<name>A0A7X3FRE1_9HYPH</name>
<keyword evidence="4" id="KW-1185">Reference proteome</keyword>
<dbReference type="Pfam" id="PF11563">
    <property type="entry name" value="Protoglobin"/>
    <property type="match status" value="1"/>
</dbReference>